<feature type="chain" id="PRO_5001864884" evidence="6">
    <location>
        <begin position="29"/>
        <end position="309"/>
    </location>
</feature>
<feature type="signal peptide" evidence="6">
    <location>
        <begin position="1"/>
        <end position="28"/>
    </location>
</feature>
<dbReference type="InterPro" id="IPR002491">
    <property type="entry name" value="ABC_transptr_periplasmic_BD"/>
</dbReference>
<evidence type="ECO:0000256" key="2">
    <source>
        <dbReference type="ARBA" id="ARBA00008814"/>
    </source>
</evidence>
<dbReference type="AlphaFoldDB" id="A0A090SDF0"/>
<dbReference type="Gene3D" id="3.40.50.1980">
    <property type="entry name" value="Nitrogenase molybdenum iron protein domain"/>
    <property type="match status" value="2"/>
</dbReference>
<keyword evidence="4" id="KW-0408">Iron</keyword>
<evidence type="ECO:0000313" key="9">
    <source>
        <dbReference type="Proteomes" id="UP000029228"/>
    </source>
</evidence>
<sequence length="309" mass="33898">MFNKLKSIHFTVVLVSLMACLSSFVASAKTYQHELGTIEIDEAPKRVVVLDWALAESVLALGVTPIASADVKGYQDWVGSPEMPSEVTDVGSRREPNLELIASLKPDLILMSGHLAPAYEKLNAIAPTLVMSIYNDKKQPYQNAKTLVTTLGEVFDRPEQAQQLVDETNLKLAQNGEQVAKMTNGKPFIMVRFIGDKHVRVHSTGSLMNDTISAMSLENSWQGPTNSWGFSSASVEQLAQYQDSNVLIFGPLSDAEQAQLNGSPLWAAMAFSRENRVKIVPKVWTFGSLVAMQRLSDEVVTQVSTLGKQ</sequence>
<evidence type="ECO:0000313" key="8">
    <source>
        <dbReference type="EMBL" id="GAL17537.1"/>
    </source>
</evidence>
<keyword evidence="4" id="KW-0406">Ion transport</keyword>
<protein>
    <submittedName>
        <fullName evidence="8">Ferric aerobactin ABC transporter periplasmic substrate binding protein</fullName>
    </submittedName>
</protein>
<dbReference type="PRINTS" id="PR01715">
    <property type="entry name" value="FERRIBNDNGPP"/>
</dbReference>
<proteinExistence type="inferred from homology"/>
<evidence type="ECO:0000259" key="7">
    <source>
        <dbReference type="PROSITE" id="PS50983"/>
    </source>
</evidence>
<evidence type="ECO:0000256" key="3">
    <source>
        <dbReference type="ARBA" id="ARBA00022448"/>
    </source>
</evidence>
<organism evidence="8 9">
    <name type="scientific">Vibrio maritimus</name>
    <dbReference type="NCBI Taxonomy" id="990268"/>
    <lineage>
        <taxon>Bacteria</taxon>
        <taxon>Pseudomonadati</taxon>
        <taxon>Pseudomonadota</taxon>
        <taxon>Gammaproteobacteria</taxon>
        <taxon>Vibrionales</taxon>
        <taxon>Vibrionaceae</taxon>
        <taxon>Vibrio</taxon>
    </lineage>
</organism>
<evidence type="ECO:0000256" key="6">
    <source>
        <dbReference type="SAM" id="SignalP"/>
    </source>
</evidence>
<name>A0A090SDF0_9VIBR</name>
<dbReference type="Pfam" id="PF01497">
    <property type="entry name" value="Peripla_BP_2"/>
    <property type="match status" value="1"/>
</dbReference>
<dbReference type="PANTHER" id="PTHR30532">
    <property type="entry name" value="IRON III DICITRATE-BINDING PERIPLASMIC PROTEIN"/>
    <property type="match status" value="1"/>
</dbReference>
<feature type="domain" description="Fe/B12 periplasmic-binding" evidence="7">
    <location>
        <begin position="46"/>
        <end position="309"/>
    </location>
</feature>
<comment type="similarity">
    <text evidence="2">Belongs to the bacterial solute-binding protein 8 family.</text>
</comment>
<dbReference type="PROSITE" id="PS50983">
    <property type="entry name" value="FE_B12_PBP"/>
    <property type="match status" value="1"/>
</dbReference>
<accession>A0A090SDF0</accession>
<comment type="caution">
    <text evidence="8">The sequence shown here is derived from an EMBL/GenBank/DDBJ whole genome shotgun (WGS) entry which is preliminary data.</text>
</comment>
<dbReference type="Proteomes" id="UP000029228">
    <property type="component" value="Unassembled WGS sequence"/>
</dbReference>
<dbReference type="STRING" id="990268.JCM19235_6090"/>
<dbReference type="EMBL" id="BBMR01000002">
    <property type="protein sequence ID" value="GAL17537.1"/>
    <property type="molecule type" value="Genomic_DNA"/>
</dbReference>
<dbReference type="GO" id="GO:0030288">
    <property type="term" value="C:outer membrane-bounded periplasmic space"/>
    <property type="evidence" value="ECO:0007669"/>
    <property type="project" value="TreeGrafter"/>
</dbReference>
<evidence type="ECO:0000256" key="1">
    <source>
        <dbReference type="ARBA" id="ARBA00004196"/>
    </source>
</evidence>
<dbReference type="SUPFAM" id="SSF53807">
    <property type="entry name" value="Helical backbone' metal receptor"/>
    <property type="match status" value="1"/>
</dbReference>
<dbReference type="InterPro" id="IPR051313">
    <property type="entry name" value="Bact_iron-sidero_bind"/>
</dbReference>
<keyword evidence="4" id="KW-0410">Iron transport</keyword>
<evidence type="ECO:0000256" key="4">
    <source>
        <dbReference type="ARBA" id="ARBA00022496"/>
    </source>
</evidence>
<keyword evidence="3" id="KW-0813">Transport</keyword>
<keyword evidence="9" id="KW-1185">Reference proteome</keyword>
<dbReference type="CDD" id="cd01146">
    <property type="entry name" value="FhuD"/>
    <property type="match status" value="1"/>
</dbReference>
<keyword evidence="5 6" id="KW-0732">Signal</keyword>
<evidence type="ECO:0000256" key="5">
    <source>
        <dbReference type="ARBA" id="ARBA00022729"/>
    </source>
</evidence>
<comment type="subcellular location">
    <subcellularLocation>
        <location evidence="1">Cell envelope</location>
    </subcellularLocation>
</comment>
<gene>
    <name evidence="8" type="ORF">JCM19235_6090</name>
</gene>
<reference evidence="8 9" key="1">
    <citation type="submission" date="2014-09" db="EMBL/GenBank/DDBJ databases">
        <title>Vibrio maritimus JCM 19235. (C45) whole genome shotgun sequence.</title>
        <authorList>
            <person name="Sawabe T."/>
            <person name="Meirelles P."/>
            <person name="Nakanishi M."/>
            <person name="Sayaka M."/>
            <person name="Hattori M."/>
            <person name="Ohkuma M."/>
        </authorList>
    </citation>
    <scope>NUCLEOTIDE SEQUENCE [LARGE SCALE GENOMIC DNA]</scope>
    <source>
        <strain evidence="9">JCM19235</strain>
    </source>
</reference>
<dbReference type="PANTHER" id="PTHR30532:SF1">
    <property type="entry name" value="IRON(3+)-HYDROXAMATE-BINDING PROTEIN FHUD"/>
    <property type="match status" value="1"/>
</dbReference>
<dbReference type="GO" id="GO:1901678">
    <property type="term" value="P:iron coordination entity transport"/>
    <property type="evidence" value="ECO:0007669"/>
    <property type="project" value="UniProtKB-ARBA"/>
</dbReference>
<reference evidence="8 9" key="2">
    <citation type="submission" date="2014-09" db="EMBL/GenBank/DDBJ databases">
        <authorList>
            <consortium name="NBRP consortium"/>
            <person name="Sawabe T."/>
            <person name="Meirelles P."/>
            <person name="Nakanishi M."/>
            <person name="Sayaka M."/>
            <person name="Hattori M."/>
            <person name="Ohkuma M."/>
        </authorList>
    </citation>
    <scope>NUCLEOTIDE SEQUENCE [LARGE SCALE GENOMIC DNA]</scope>
    <source>
        <strain evidence="9">JCM19235</strain>
    </source>
</reference>
<dbReference type="PROSITE" id="PS51257">
    <property type="entry name" value="PROKAR_LIPOPROTEIN"/>
    <property type="match status" value="1"/>
</dbReference>